<proteinExistence type="predicted"/>
<keyword evidence="2" id="KW-1185">Reference proteome</keyword>
<evidence type="ECO:0000313" key="2">
    <source>
        <dbReference type="Proteomes" id="UP000549250"/>
    </source>
</evidence>
<gene>
    <name evidence="1" type="ORF">FHR87_003183</name>
</gene>
<dbReference type="AlphaFoldDB" id="A0A839T5F4"/>
<dbReference type="Proteomes" id="UP000549250">
    <property type="component" value="Unassembled WGS sequence"/>
</dbReference>
<evidence type="ECO:0000313" key="1">
    <source>
        <dbReference type="EMBL" id="MBB3104757.1"/>
    </source>
</evidence>
<dbReference type="EMBL" id="JACHXI010000019">
    <property type="protein sequence ID" value="MBB3104757.1"/>
    <property type="molecule type" value="Genomic_DNA"/>
</dbReference>
<reference evidence="1 2" key="1">
    <citation type="submission" date="2020-08" db="EMBL/GenBank/DDBJ databases">
        <title>Genomic Encyclopedia of Type Strains, Phase III (KMG-III): the genomes of soil and plant-associated and newly described type strains.</title>
        <authorList>
            <person name="Whitman W."/>
        </authorList>
    </citation>
    <scope>NUCLEOTIDE SEQUENCE [LARGE SCALE GENOMIC DNA]</scope>
    <source>
        <strain evidence="1 2">CECT 4462</strain>
    </source>
</reference>
<dbReference type="RefSeq" id="WP_183167602.1">
    <property type="nucleotide sequence ID" value="NZ_JACHXI010000019.1"/>
</dbReference>
<comment type="caution">
    <text evidence="1">The sequence shown here is derived from an EMBL/GenBank/DDBJ whole genome shotgun (WGS) entry which is preliminary data.</text>
</comment>
<accession>A0A839T5F4</accession>
<name>A0A839T5F4_AZOMA</name>
<sequence length="73" mass="7978">MTGTPAVPWMKSVLHRQDTDYLIVANLSTKSFSSILSECLPGLWPLPLQHSPELGAIALAIAMVSIRSLRLAY</sequence>
<organism evidence="1 2">
    <name type="scientific">Azomonas macrocytogenes</name>
    <name type="common">Azotobacter macrocytogenes</name>
    <dbReference type="NCBI Taxonomy" id="69962"/>
    <lineage>
        <taxon>Bacteria</taxon>
        <taxon>Pseudomonadati</taxon>
        <taxon>Pseudomonadota</taxon>
        <taxon>Gammaproteobacteria</taxon>
        <taxon>Pseudomonadales</taxon>
        <taxon>Pseudomonadaceae</taxon>
        <taxon>Azomonas</taxon>
    </lineage>
</organism>
<protein>
    <submittedName>
        <fullName evidence="1">Uncharacterized protein</fullName>
    </submittedName>
</protein>